<proteinExistence type="predicted"/>
<gene>
    <name evidence="2" type="ORF">Ahu01nite_037060</name>
</gene>
<feature type="transmembrane region" description="Helical" evidence="1">
    <location>
        <begin position="20"/>
        <end position="38"/>
    </location>
</feature>
<keyword evidence="1" id="KW-0812">Transmembrane</keyword>
<comment type="caution">
    <text evidence="2">The sequence shown here is derived from an EMBL/GenBank/DDBJ whole genome shotgun (WGS) entry which is preliminary data.</text>
</comment>
<dbReference type="Proteomes" id="UP000603200">
    <property type="component" value="Unassembled WGS sequence"/>
</dbReference>
<accession>A0ABQ3ZPV2</accession>
<name>A0ABQ3ZPV2_9ACTN</name>
<keyword evidence="1" id="KW-1133">Transmembrane helix</keyword>
<keyword evidence="3" id="KW-1185">Reference proteome</keyword>
<reference evidence="2 3" key="1">
    <citation type="submission" date="2021-01" db="EMBL/GenBank/DDBJ databases">
        <title>Whole genome shotgun sequence of Actinoplanes humidus NBRC 14915.</title>
        <authorList>
            <person name="Komaki H."/>
            <person name="Tamura T."/>
        </authorList>
    </citation>
    <scope>NUCLEOTIDE SEQUENCE [LARGE SCALE GENOMIC DNA]</scope>
    <source>
        <strain evidence="2 3">NBRC 14915</strain>
    </source>
</reference>
<organism evidence="2 3">
    <name type="scientific">Winogradskya humida</name>
    <dbReference type="NCBI Taxonomy" id="113566"/>
    <lineage>
        <taxon>Bacteria</taxon>
        <taxon>Bacillati</taxon>
        <taxon>Actinomycetota</taxon>
        <taxon>Actinomycetes</taxon>
        <taxon>Micromonosporales</taxon>
        <taxon>Micromonosporaceae</taxon>
        <taxon>Winogradskya</taxon>
    </lineage>
</organism>
<evidence type="ECO:0000313" key="3">
    <source>
        <dbReference type="Proteomes" id="UP000603200"/>
    </source>
</evidence>
<evidence type="ECO:0000256" key="1">
    <source>
        <dbReference type="SAM" id="Phobius"/>
    </source>
</evidence>
<sequence>MSAEPMTTTAPATDSSERGLLLGLLMLVLLGVAAMLFMG</sequence>
<keyword evidence="1" id="KW-0472">Membrane</keyword>
<evidence type="ECO:0000313" key="2">
    <source>
        <dbReference type="EMBL" id="GIE20604.1"/>
    </source>
</evidence>
<dbReference type="EMBL" id="BOMN01000041">
    <property type="protein sequence ID" value="GIE20604.1"/>
    <property type="molecule type" value="Genomic_DNA"/>
</dbReference>
<protein>
    <submittedName>
        <fullName evidence="2">Uncharacterized protein</fullName>
    </submittedName>
</protein>